<dbReference type="Gene3D" id="3.40.50.2300">
    <property type="match status" value="1"/>
</dbReference>
<dbReference type="SUPFAM" id="SSF55874">
    <property type="entry name" value="ATPase domain of HSP90 chaperone/DNA topoisomerase II/histidine kinase"/>
    <property type="match status" value="1"/>
</dbReference>
<keyword evidence="4" id="KW-0808">Transferase</keyword>
<sequence length="876" mass="98063">MNSMPKELAVIIIEDSISDAALIEHHIVSQGFAVRSLRVETSAELNKALEQPWDIVISDFRLPQFNAITALEILSRTGKDIPFIIVSQAIGEGVAVELMRAGAVDYIMKSSLKRLGPAVEREVREARVRAAARESARALSENEQRLRAAQEVAKIGSWETDLKTLAVNWSHETYRIFGLNPQSFAATHEAFLSFVHLDDRAAVDQAFRESLQSPERHSIVHRIVATDGSTKFVEERWGIVFDEAGNPQKAFGTCQDITERKKLEIEVVEREMFLQSVIESQINGIVVVSATGEITLANDSAAQILELQRDKVTGRYYQQADYWKQIDLNFQPLPVEVLPLSRALQQGQTVTGFEHGIVFPDGTTKWLSVSAAPIRAAGGTQNGAVASFLEITEVYLQRERNLQQLQRLRLQEHAMNSSASGVIISDARLPDMPVTYVNAAFTKITGFAAHEVIGKNCRFLHRGDNDQEDLRRLREALKRFEGGDFVLRNYDKSGKVFYSSLNIAPVSNEAGAVTHFVAIQTDVTEKMRAEAELESARERMELALTGAQLGLIDTDMVTGETFFNARFAEILGYDQGELIVNKAADLWTHLHADDVDRMQQALADHINGLADRMEQEYRMRHKTGRWVWILARGRIVARAADGTPKRYTGTILDITERKEQSERILELSQRLIAISETERAEISSELHDVLGQSLVLTKLNLLRFLDDKNLRTPENEKLLLEPISETLRKAREISRRLTPSHMKKVGLALAVEDMLQSAATLSRVEIQHDLAALENFFPENWSINCYRILQEAVTNALKHSGASRVVIATRRIDKNLEIEITDNGKGFSDAADAEGIGLALMRERVRGLRGHMFFTSSPQGLTLHVLLPPEQQSPTA</sequence>
<dbReference type="Pfam" id="PF07730">
    <property type="entry name" value="HisKA_3"/>
    <property type="match status" value="1"/>
</dbReference>
<feature type="domain" description="PAC" evidence="11">
    <location>
        <begin position="481"/>
        <end position="535"/>
    </location>
</feature>
<dbReference type="InterPro" id="IPR035965">
    <property type="entry name" value="PAS-like_dom_sf"/>
</dbReference>
<dbReference type="SMART" id="SM00448">
    <property type="entry name" value="REC"/>
    <property type="match status" value="1"/>
</dbReference>
<dbReference type="Pfam" id="PF08447">
    <property type="entry name" value="PAS_3"/>
    <property type="match status" value="2"/>
</dbReference>
<reference evidence="12 13" key="1">
    <citation type="submission" date="2012-06" db="EMBL/GenBank/DDBJ databases">
        <title>The complete chromosome of genome of Turneriella parva DSM 21527.</title>
        <authorList>
            <consortium name="US DOE Joint Genome Institute (JGI-PGF)"/>
            <person name="Lucas S."/>
            <person name="Han J."/>
            <person name="Lapidus A."/>
            <person name="Bruce D."/>
            <person name="Goodwin L."/>
            <person name="Pitluck S."/>
            <person name="Peters L."/>
            <person name="Kyrpides N."/>
            <person name="Mavromatis K."/>
            <person name="Ivanova N."/>
            <person name="Mikhailova N."/>
            <person name="Chertkov O."/>
            <person name="Detter J.C."/>
            <person name="Tapia R."/>
            <person name="Han C."/>
            <person name="Land M."/>
            <person name="Hauser L."/>
            <person name="Markowitz V."/>
            <person name="Cheng J.-F."/>
            <person name="Hugenholtz P."/>
            <person name="Woyke T."/>
            <person name="Wu D."/>
            <person name="Gronow S."/>
            <person name="Wellnitz S."/>
            <person name="Brambilla E."/>
            <person name="Klenk H.-P."/>
            <person name="Eisen J.A."/>
        </authorList>
    </citation>
    <scope>NUCLEOTIDE SEQUENCE [LARGE SCALE GENOMIC DNA]</scope>
    <source>
        <strain evidence="13">ATCC BAA-1111 / DSM 21527 / NCTC 11395 / H</strain>
    </source>
</reference>
<dbReference type="PROSITE" id="PS50110">
    <property type="entry name" value="RESPONSE_REGULATORY"/>
    <property type="match status" value="1"/>
</dbReference>
<dbReference type="Pfam" id="PF13426">
    <property type="entry name" value="PAS_9"/>
    <property type="match status" value="1"/>
</dbReference>
<evidence type="ECO:0000256" key="4">
    <source>
        <dbReference type="ARBA" id="ARBA00022679"/>
    </source>
</evidence>
<evidence type="ECO:0000313" key="13">
    <source>
        <dbReference type="Proteomes" id="UP000006048"/>
    </source>
</evidence>
<dbReference type="STRING" id="869212.Turpa_3857"/>
<evidence type="ECO:0000256" key="3">
    <source>
        <dbReference type="ARBA" id="ARBA00022553"/>
    </source>
</evidence>
<dbReference type="InterPro" id="IPR001789">
    <property type="entry name" value="Sig_transdc_resp-reg_receiver"/>
</dbReference>
<feature type="modified residue" description="4-aspartylphosphate" evidence="6">
    <location>
        <position position="59"/>
    </location>
</feature>
<feature type="domain" description="Histidine kinase" evidence="8">
    <location>
        <begin position="681"/>
        <end position="871"/>
    </location>
</feature>
<gene>
    <name evidence="12" type="ordered locus">Turpa_3857</name>
</gene>
<dbReference type="Gene3D" id="3.30.565.10">
    <property type="entry name" value="Histidine kinase-like ATPase, C-terminal domain"/>
    <property type="match status" value="1"/>
</dbReference>
<dbReference type="InterPro" id="IPR000700">
    <property type="entry name" value="PAS-assoc_C"/>
</dbReference>
<feature type="domain" description="Response regulatory" evidence="9">
    <location>
        <begin position="9"/>
        <end position="124"/>
    </location>
</feature>
<dbReference type="InterPro" id="IPR052162">
    <property type="entry name" value="Sensor_kinase/Photoreceptor"/>
</dbReference>
<name>I4BB34_TURPD</name>
<dbReference type="SMART" id="SM00091">
    <property type="entry name" value="PAS"/>
    <property type="match status" value="4"/>
</dbReference>
<dbReference type="GO" id="GO:0016020">
    <property type="term" value="C:membrane"/>
    <property type="evidence" value="ECO:0007669"/>
    <property type="project" value="InterPro"/>
</dbReference>
<evidence type="ECO:0000259" key="11">
    <source>
        <dbReference type="PROSITE" id="PS50113"/>
    </source>
</evidence>
<dbReference type="RefSeq" id="WP_014804968.1">
    <property type="nucleotide sequence ID" value="NC_018020.1"/>
</dbReference>
<dbReference type="EMBL" id="CP002959">
    <property type="protein sequence ID" value="AFM14491.1"/>
    <property type="molecule type" value="Genomic_DNA"/>
</dbReference>
<protein>
    <recommendedName>
        <fullName evidence="2">histidine kinase</fullName>
        <ecNumber evidence="2">2.7.13.3</ecNumber>
    </recommendedName>
</protein>
<evidence type="ECO:0000256" key="2">
    <source>
        <dbReference type="ARBA" id="ARBA00012438"/>
    </source>
</evidence>
<dbReference type="InterPro" id="IPR000014">
    <property type="entry name" value="PAS"/>
</dbReference>
<evidence type="ECO:0000259" key="8">
    <source>
        <dbReference type="PROSITE" id="PS50109"/>
    </source>
</evidence>
<dbReference type="GO" id="GO:0006355">
    <property type="term" value="P:regulation of DNA-templated transcription"/>
    <property type="evidence" value="ECO:0007669"/>
    <property type="project" value="InterPro"/>
</dbReference>
<dbReference type="EC" id="2.7.13.3" evidence="2"/>
<dbReference type="PROSITE" id="PS50109">
    <property type="entry name" value="HIS_KIN"/>
    <property type="match status" value="1"/>
</dbReference>
<keyword evidence="5 12" id="KW-0418">Kinase</keyword>
<dbReference type="Pfam" id="PF00072">
    <property type="entry name" value="Response_reg"/>
    <property type="match status" value="1"/>
</dbReference>
<feature type="domain" description="PAC" evidence="11">
    <location>
        <begin position="217"/>
        <end position="269"/>
    </location>
</feature>
<dbReference type="CDD" id="cd00156">
    <property type="entry name" value="REC"/>
    <property type="match status" value="1"/>
</dbReference>
<comment type="catalytic activity">
    <reaction evidence="1">
        <text>ATP + protein L-histidine = ADP + protein N-phospho-L-histidine.</text>
        <dbReference type="EC" id="2.7.13.3"/>
    </reaction>
</comment>
<dbReference type="InterPro" id="IPR036890">
    <property type="entry name" value="HATPase_C_sf"/>
</dbReference>
<dbReference type="InterPro" id="IPR005467">
    <property type="entry name" value="His_kinase_dom"/>
</dbReference>
<dbReference type="GO" id="GO:0046983">
    <property type="term" value="F:protein dimerization activity"/>
    <property type="evidence" value="ECO:0007669"/>
    <property type="project" value="InterPro"/>
</dbReference>
<feature type="domain" description="PAC" evidence="11">
    <location>
        <begin position="351"/>
        <end position="403"/>
    </location>
</feature>
<dbReference type="Gene3D" id="1.20.5.1930">
    <property type="match status" value="1"/>
</dbReference>
<dbReference type="GO" id="GO:0000155">
    <property type="term" value="F:phosphorelay sensor kinase activity"/>
    <property type="evidence" value="ECO:0007669"/>
    <property type="project" value="InterPro"/>
</dbReference>
<dbReference type="KEGG" id="tpx:Turpa_3857"/>
<dbReference type="Proteomes" id="UP000006048">
    <property type="component" value="Chromosome"/>
</dbReference>
<dbReference type="InterPro" id="IPR013655">
    <property type="entry name" value="PAS_fold_3"/>
</dbReference>
<dbReference type="SUPFAM" id="SSF52172">
    <property type="entry name" value="CheY-like"/>
    <property type="match status" value="1"/>
</dbReference>
<dbReference type="SUPFAM" id="SSF55785">
    <property type="entry name" value="PYP-like sensor domain (PAS domain)"/>
    <property type="match status" value="4"/>
</dbReference>
<dbReference type="Pfam" id="PF02518">
    <property type="entry name" value="HATPase_c"/>
    <property type="match status" value="1"/>
</dbReference>
<feature type="coiled-coil region" evidence="7">
    <location>
        <begin position="519"/>
        <end position="546"/>
    </location>
</feature>
<feature type="domain" description="PAS" evidence="10">
    <location>
        <begin position="142"/>
        <end position="214"/>
    </location>
</feature>
<evidence type="ECO:0000313" key="12">
    <source>
        <dbReference type="EMBL" id="AFM14491.1"/>
    </source>
</evidence>
<dbReference type="PROSITE" id="PS50112">
    <property type="entry name" value="PAS"/>
    <property type="match status" value="4"/>
</dbReference>
<evidence type="ECO:0000259" key="9">
    <source>
        <dbReference type="PROSITE" id="PS50110"/>
    </source>
</evidence>
<evidence type="ECO:0000256" key="5">
    <source>
        <dbReference type="ARBA" id="ARBA00022777"/>
    </source>
</evidence>
<dbReference type="Gene3D" id="2.10.70.100">
    <property type="match status" value="1"/>
</dbReference>
<keyword evidence="13" id="KW-1185">Reference proteome</keyword>
<proteinExistence type="predicted"/>
<dbReference type="InterPro" id="IPR011712">
    <property type="entry name" value="Sig_transdc_His_kin_sub3_dim/P"/>
</dbReference>
<dbReference type="SMART" id="SM00086">
    <property type="entry name" value="PAC"/>
    <property type="match status" value="4"/>
</dbReference>
<dbReference type="Gene3D" id="3.30.450.20">
    <property type="entry name" value="PAS domain"/>
    <property type="match status" value="4"/>
</dbReference>
<organism evidence="12 13">
    <name type="scientific">Turneriella parva (strain ATCC BAA-1111 / DSM 21527 / NCTC 11395 / H)</name>
    <name type="common">Leptospira parva</name>
    <dbReference type="NCBI Taxonomy" id="869212"/>
    <lineage>
        <taxon>Bacteria</taxon>
        <taxon>Pseudomonadati</taxon>
        <taxon>Spirochaetota</taxon>
        <taxon>Spirochaetia</taxon>
        <taxon>Leptospirales</taxon>
        <taxon>Leptospiraceae</taxon>
        <taxon>Turneriella</taxon>
    </lineage>
</organism>
<dbReference type="HOGENOM" id="CLU_328156_0_0_12"/>
<accession>I4BB34</accession>
<dbReference type="InterPro" id="IPR013767">
    <property type="entry name" value="PAS_fold"/>
</dbReference>
<dbReference type="PANTHER" id="PTHR43304">
    <property type="entry name" value="PHYTOCHROME-LIKE PROTEIN CPH1"/>
    <property type="match status" value="1"/>
</dbReference>
<dbReference type="CDD" id="cd00130">
    <property type="entry name" value="PAS"/>
    <property type="match status" value="4"/>
</dbReference>
<feature type="domain" description="PAS" evidence="10">
    <location>
        <begin position="270"/>
        <end position="315"/>
    </location>
</feature>
<keyword evidence="7" id="KW-0175">Coiled coil</keyword>
<dbReference type="AlphaFoldDB" id="I4BB34"/>
<dbReference type="SMART" id="SM00387">
    <property type="entry name" value="HATPase_c"/>
    <property type="match status" value="1"/>
</dbReference>
<dbReference type="PROSITE" id="PS50113">
    <property type="entry name" value="PAC"/>
    <property type="match status" value="4"/>
</dbReference>
<dbReference type="InterPro" id="IPR001610">
    <property type="entry name" value="PAC"/>
</dbReference>
<feature type="domain" description="PAS" evidence="10">
    <location>
        <begin position="407"/>
        <end position="480"/>
    </location>
</feature>
<dbReference type="OrthoDB" id="344048at2"/>
<evidence type="ECO:0000256" key="7">
    <source>
        <dbReference type="SAM" id="Coils"/>
    </source>
</evidence>
<feature type="domain" description="PAS" evidence="10">
    <location>
        <begin position="536"/>
        <end position="609"/>
    </location>
</feature>
<feature type="domain" description="PAC" evidence="11">
    <location>
        <begin position="613"/>
        <end position="666"/>
    </location>
</feature>
<dbReference type="CDD" id="cd16917">
    <property type="entry name" value="HATPase_UhpB-NarQ-NarX-like"/>
    <property type="match status" value="1"/>
</dbReference>
<dbReference type="InterPro" id="IPR003594">
    <property type="entry name" value="HATPase_dom"/>
</dbReference>
<evidence type="ECO:0000256" key="6">
    <source>
        <dbReference type="PROSITE-ProRule" id="PRU00169"/>
    </source>
</evidence>
<dbReference type="NCBIfam" id="TIGR00229">
    <property type="entry name" value="sensory_box"/>
    <property type="match status" value="4"/>
</dbReference>
<keyword evidence="3 6" id="KW-0597">Phosphoprotein</keyword>
<dbReference type="Pfam" id="PF00989">
    <property type="entry name" value="PAS"/>
    <property type="match status" value="1"/>
</dbReference>
<evidence type="ECO:0000256" key="1">
    <source>
        <dbReference type="ARBA" id="ARBA00000085"/>
    </source>
</evidence>
<dbReference type="InterPro" id="IPR011006">
    <property type="entry name" value="CheY-like_superfamily"/>
</dbReference>
<dbReference type="PANTHER" id="PTHR43304:SF1">
    <property type="entry name" value="PAC DOMAIN-CONTAINING PROTEIN"/>
    <property type="match status" value="1"/>
</dbReference>
<evidence type="ECO:0000259" key="10">
    <source>
        <dbReference type="PROSITE" id="PS50112"/>
    </source>
</evidence>